<organism evidence="1 2">
    <name type="scientific">Legionella micdadei</name>
    <name type="common">Tatlockia micdadei</name>
    <dbReference type="NCBI Taxonomy" id="451"/>
    <lineage>
        <taxon>Bacteria</taxon>
        <taxon>Pseudomonadati</taxon>
        <taxon>Pseudomonadota</taxon>
        <taxon>Gammaproteobacteria</taxon>
        <taxon>Legionellales</taxon>
        <taxon>Legionellaceae</taxon>
        <taxon>Legionella</taxon>
    </lineage>
</organism>
<sequence>MLINSKTFLEIIKAIARHFLNKFYKLTQLVFYLIPIYHLN</sequence>
<dbReference type="AlphaFoldDB" id="A0A098GH01"/>
<proteinExistence type="predicted"/>
<dbReference type="EMBL" id="LN614830">
    <property type="protein sequence ID" value="CEG61257.1"/>
    <property type="molecule type" value="Genomic_DNA"/>
</dbReference>
<reference evidence="2" key="1">
    <citation type="submission" date="2014-09" db="EMBL/GenBank/DDBJ databases">
        <authorList>
            <person name="Gomez-Valero L."/>
        </authorList>
    </citation>
    <scope>NUCLEOTIDE SEQUENCE [LARGE SCALE GENOMIC DNA]</scope>
    <source>
        <strain evidence="2">ATCC33218</strain>
    </source>
</reference>
<dbReference type="HOGENOM" id="CLU_3297776_0_0_6"/>
<dbReference type="Proteomes" id="UP000032414">
    <property type="component" value="Chromosome I"/>
</dbReference>
<evidence type="ECO:0000313" key="1">
    <source>
        <dbReference type="EMBL" id="CEG61257.1"/>
    </source>
</evidence>
<gene>
    <name evidence="1" type="ORF">LMI_1969</name>
</gene>
<protein>
    <submittedName>
        <fullName evidence="1">Uncharacterized protein</fullName>
    </submittedName>
</protein>
<dbReference type="KEGG" id="tmc:LMI_1969"/>
<name>A0A098GH01_LEGMI</name>
<evidence type="ECO:0000313" key="2">
    <source>
        <dbReference type="Proteomes" id="UP000032414"/>
    </source>
</evidence>
<accession>A0A098GH01</accession>